<reference evidence="4" key="1">
    <citation type="submission" date="2021-04" db="EMBL/GenBank/DDBJ databases">
        <authorList>
            <person name="Chebbi M.A.C M."/>
        </authorList>
    </citation>
    <scope>NUCLEOTIDE SEQUENCE</scope>
</reference>
<comment type="similarity">
    <text evidence="1">Belongs to the AB hydrolase superfamily.</text>
</comment>
<sequence length="298" mass="34328">MGKKCTELELKMPWGQVSAKAWGSPENKRVLVVHGTLDNAGSFTRLIQLLPDNYYFVAIDLPGHGLSSHFPAGINLDFFNFILAIKYALDELNWKKCLYIGHSFGGQLGILFSILFPDILERIISFDALLPRVLDDKFLLSRIKQTYEATLSDLHKKLPARLYTKDQVLDALQNRRQFPLNGEAAQALFDRAVTQIGDKYQYNRDIRMKQMCFPNFNRDQYIELTKFLKVPTMIIISSESWFHLSQDNLKNLEFFKKLVPATWIFKVVEGNHDLHNNNPERVSTIVSPFLDSNIKSKL</sequence>
<keyword evidence="2 4" id="KW-0378">Hydrolase</keyword>
<proteinExistence type="inferred from homology"/>
<accession>A0A8J2H5Q9</accession>
<dbReference type="GO" id="GO:0016020">
    <property type="term" value="C:membrane"/>
    <property type="evidence" value="ECO:0007669"/>
    <property type="project" value="TreeGrafter"/>
</dbReference>
<dbReference type="EMBL" id="CAJNRD030001116">
    <property type="protein sequence ID" value="CAG5075477.1"/>
    <property type="molecule type" value="Genomic_DNA"/>
</dbReference>
<dbReference type="InterPro" id="IPR029058">
    <property type="entry name" value="AB_hydrolase_fold"/>
</dbReference>
<dbReference type="GO" id="GO:0016787">
    <property type="term" value="F:hydrolase activity"/>
    <property type="evidence" value="ECO:0007669"/>
    <property type="project" value="UniProtKB-KW"/>
</dbReference>
<dbReference type="PANTHER" id="PTHR43798">
    <property type="entry name" value="MONOACYLGLYCEROL LIPASE"/>
    <property type="match status" value="1"/>
</dbReference>
<dbReference type="InterPro" id="IPR050266">
    <property type="entry name" value="AB_hydrolase_sf"/>
</dbReference>
<dbReference type="AlphaFoldDB" id="A0A8J2H5Q9"/>
<dbReference type="Proteomes" id="UP000786811">
    <property type="component" value="Unassembled WGS sequence"/>
</dbReference>
<dbReference type="Gene3D" id="3.40.50.1820">
    <property type="entry name" value="alpha/beta hydrolase"/>
    <property type="match status" value="1"/>
</dbReference>
<evidence type="ECO:0000259" key="3">
    <source>
        <dbReference type="Pfam" id="PF00561"/>
    </source>
</evidence>
<keyword evidence="5" id="KW-1185">Reference proteome</keyword>
<dbReference type="SUPFAM" id="SSF53474">
    <property type="entry name" value="alpha/beta-Hydrolases"/>
    <property type="match status" value="1"/>
</dbReference>
<dbReference type="PANTHER" id="PTHR43798:SF14">
    <property type="entry name" value="SERINE HYDROLASE-LIKE PROTEIN DDB_G0286239"/>
    <property type="match status" value="1"/>
</dbReference>
<dbReference type="InterPro" id="IPR000073">
    <property type="entry name" value="AB_hydrolase_1"/>
</dbReference>
<comment type="caution">
    <text evidence="4">The sequence shown here is derived from an EMBL/GenBank/DDBJ whole genome shotgun (WGS) entry which is preliminary data.</text>
</comment>
<evidence type="ECO:0000313" key="5">
    <source>
        <dbReference type="Proteomes" id="UP000786811"/>
    </source>
</evidence>
<dbReference type="OrthoDB" id="6431331at2759"/>
<evidence type="ECO:0000256" key="1">
    <source>
        <dbReference type="ARBA" id="ARBA00008645"/>
    </source>
</evidence>
<feature type="domain" description="AB hydrolase-1" evidence="3">
    <location>
        <begin position="29"/>
        <end position="243"/>
    </location>
</feature>
<evidence type="ECO:0000256" key="2">
    <source>
        <dbReference type="ARBA" id="ARBA00022801"/>
    </source>
</evidence>
<protein>
    <submittedName>
        <fullName evidence="4">Similar to serhl: Serine hydrolase-like protein (Danio rerio)</fullName>
    </submittedName>
</protein>
<dbReference type="Pfam" id="PF00561">
    <property type="entry name" value="Abhydrolase_1"/>
    <property type="match status" value="1"/>
</dbReference>
<name>A0A8J2H5Q9_COTCN</name>
<gene>
    <name evidence="4" type="ORF">HICCMSTLAB_LOCUS1631</name>
</gene>
<dbReference type="PRINTS" id="PR00111">
    <property type="entry name" value="ABHYDROLASE"/>
</dbReference>
<organism evidence="4 5">
    <name type="scientific">Cotesia congregata</name>
    <name type="common">Parasitoid wasp</name>
    <name type="synonym">Apanteles congregatus</name>
    <dbReference type="NCBI Taxonomy" id="51543"/>
    <lineage>
        <taxon>Eukaryota</taxon>
        <taxon>Metazoa</taxon>
        <taxon>Ecdysozoa</taxon>
        <taxon>Arthropoda</taxon>
        <taxon>Hexapoda</taxon>
        <taxon>Insecta</taxon>
        <taxon>Pterygota</taxon>
        <taxon>Neoptera</taxon>
        <taxon>Endopterygota</taxon>
        <taxon>Hymenoptera</taxon>
        <taxon>Apocrita</taxon>
        <taxon>Ichneumonoidea</taxon>
        <taxon>Braconidae</taxon>
        <taxon>Microgastrinae</taxon>
        <taxon>Cotesia</taxon>
    </lineage>
</organism>
<evidence type="ECO:0000313" key="4">
    <source>
        <dbReference type="EMBL" id="CAG5075477.1"/>
    </source>
</evidence>